<name>A0A9N9ASA0_FUNMO</name>
<evidence type="ECO:0000313" key="1">
    <source>
        <dbReference type="EMBL" id="CAG8543094.1"/>
    </source>
</evidence>
<dbReference type="EMBL" id="CAJVPP010001236">
    <property type="protein sequence ID" value="CAG8543094.1"/>
    <property type="molecule type" value="Genomic_DNA"/>
</dbReference>
<accession>A0A9N9ASA0</accession>
<dbReference type="AlphaFoldDB" id="A0A9N9ASA0"/>
<proteinExistence type="predicted"/>
<sequence>MPSYLESGMDKSDIVPDQAKEAKDGWTSFFYQASKYKLCCVNEHSLYQSDVG</sequence>
<organism evidence="1 2">
    <name type="scientific">Funneliformis mosseae</name>
    <name type="common">Endomycorrhizal fungus</name>
    <name type="synonym">Glomus mosseae</name>
    <dbReference type="NCBI Taxonomy" id="27381"/>
    <lineage>
        <taxon>Eukaryota</taxon>
        <taxon>Fungi</taxon>
        <taxon>Fungi incertae sedis</taxon>
        <taxon>Mucoromycota</taxon>
        <taxon>Glomeromycotina</taxon>
        <taxon>Glomeromycetes</taxon>
        <taxon>Glomerales</taxon>
        <taxon>Glomeraceae</taxon>
        <taxon>Funneliformis</taxon>
    </lineage>
</organism>
<evidence type="ECO:0000313" key="2">
    <source>
        <dbReference type="Proteomes" id="UP000789375"/>
    </source>
</evidence>
<gene>
    <name evidence="1" type="ORF">FMOSSE_LOCUS6078</name>
</gene>
<dbReference type="Proteomes" id="UP000789375">
    <property type="component" value="Unassembled WGS sequence"/>
</dbReference>
<reference evidence="1" key="1">
    <citation type="submission" date="2021-06" db="EMBL/GenBank/DDBJ databases">
        <authorList>
            <person name="Kallberg Y."/>
            <person name="Tangrot J."/>
            <person name="Rosling A."/>
        </authorList>
    </citation>
    <scope>NUCLEOTIDE SEQUENCE</scope>
    <source>
        <strain evidence="1">87-6 pot B 2015</strain>
    </source>
</reference>
<comment type="caution">
    <text evidence="1">The sequence shown here is derived from an EMBL/GenBank/DDBJ whole genome shotgun (WGS) entry which is preliminary data.</text>
</comment>
<protein>
    <submittedName>
        <fullName evidence="1">10651_t:CDS:1</fullName>
    </submittedName>
</protein>
<keyword evidence="2" id="KW-1185">Reference proteome</keyword>